<feature type="region of interest" description="Disordered" evidence="1">
    <location>
        <begin position="1"/>
        <end position="47"/>
    </location>
</feature>
<evidence type="ECO:0000256" key="2">
    <source>
        <dbReference type="SAM" id="Phobius"/>
    </source>
</evidence>
<feature type="compositionally biased region" description="Low complexity" evidence="1">
    <location>
        <begin position="29"/>
        <end position="45"/>
    </location>
</feature>
<dbReference type="AlphaFoldDB" id="A0A9P6C745"/>
<keyword evidence="2" id="KW-1133">Transmembrane helix</keyword>
<dbReference type="OrthoDB" id="3054949at2759"/>
<protein>
    <submittedName>
        <fullName evidence="3">Uncharacterized protein</fullName>
    </submittedName>
</protein>
<keyword evidence="2" id="KW-0812">Transmembrane</keyword>
<reference evidence="3" key="1">
    <citation type="submission" date="2020-11" db="EMBL/GenBank/DDBJ databases">
        <authorList>
            <consortium name="DOE Joint Genome Institute"/>
            <person name="Ahrendt S."/>
            <person name="Riley R."/>
            <person name="Andreopoulos W."/>
            <person name="Labutti K."/>
            <person name="Pangilinan J."/>
            <person name="Ruiz-Duenas F.J."/>
            <person name="Barrasa J.M."/>
            <person name="Sanchez-Garcia M."/>
            <person name="Camarero S."/>
            <person name="Miyauchi S."/>
            <person name="Serrano A."/>
            <person name="Linde D."/>
            <person name="Babiker R."/>
            <person name="Drula E."/>
            <person name="Ayuso-Fernandez I."/>
            <person name="Pacheco R."/>
            <person name="Padilla G."/>
            <person name="Ferreira P."/>
            <person name="Barriuso J."/>
            <person name="Kellner H."/>
            <person name="Castanera R."/>
            <person name="Alfaro M."/>
            <person name="Ramirez L."/>
            <person name="Pisabarro A.G."/>
            <person name="Kuo A."/>
            <person name="Tritt A."/>
            <person name="Lipzen A."/>
            <person name="He G."/>
            <person name="Yan M."/>
            <person name="Ng V."/>
            <person name="Cullen D."/>
            <person name="Martin F."/>
            <person name="Rosso M.-N."/>
            <person name="Henrissat B."/>
            <person name="Hibbett D."/>
            <person name="Martinez A.T."/>
            <person name="Grigoriev I.V."/>
        </authorList>
    </citation>
    <scope>NUCLEOTIDE SEQUENCE</scope>
    <source>
        <strain evidence="3">MF-IS2</strain>
    </source>
</reference>
<feature type="transmembrane region" description="Helical" evidence="2">
    <location>
        <begin position="113"/>
        <end position="133"/>
    </location>
</feature>
<comment type="caution">
    <text evidence="3">The sequence shown here is derived from an EMBL/GenBank/DDBJ whole genome shotgun (WGS) entry which is preliminary data.</text>
</comment>
<name>A0A9P6C745_9AGAR</name>
<evidence type="ECO:0000313" key="3">
    <source>
        <dbReference type="EMBL" id="KAF9450954.1"/>
    </source>
</evidence>
<dbReference type="Proteomes" id="UP000807342">
    <property type="component" value="Unassembled WGS sequence"/>
</dbReference>
<organism evidence="3 4">
    <name type="scientific">Macrolepiota fuliginosa MF-IS2</name>
    <dbReference type="NCBI Taxonomy" id="1400762"/>
    <lineage>
        <taxon>Eukaryota</taxon>
        <taxon>Fungi</taxon>
        <taxon>Dikarya</taxon>
        <taxon>Basidiomycota</taxon>
        <taxon>Agaricomycotina</taxon>
        <taxon>Agaricomycetes</taxon>
        <taxon>Agaricomycetidae</taxon>
        <taxon>Agaricales</taxon>
        <taxon>Agaricineae</taxon>
        <taxon>Agaricaceae</taxon>
        <taxon>Macrolepiota</taxon>
    </lineage>
</organism>
<sequence>MSQNNQNVPPHLVAQNKYPVAPPPPYTEFAAGSSSSPSPGVFSPAQSPLNAQYTHPARMPPQMPVGVPPMPHAAPHPGYGPTPLATNQPLLPYAYYAPRGSADSRARWRFSWAMLWAVSLWMIFGFMIGVEVWGDEGWDLKGWAVRFGLDGAVRAWLRFKVTGGAVRFE</sequence>
<evidence type="ECO:0000256" key="1">
    <source>
        <dbReference type="SAM" id="MobiDB-lite"/>
    </source>
</evidence>
<gene>
    <name evidence="3" type="ORF">P691DRAFT_809156</name>
</gene>
<keyword evidence="2" id="KW-0472">Membrane</keyword>
<accession>A0A9P6C745</accession>
<proteinExistence type="predicted"/>
<keyword evidence="4" id="KW-1185">Reference proteome</keyword>
<dbReference type="EMBL" id="MU151094">
    <property type="protein sequence ID" value="KAF9450954.1"/>
    <property type="molecule type" value="Genomic_DNA"/>
</dbReference>
<evidence type="ECO:0000313" key="4">
    <source>
        <dbReference type="Proteomes" id="UP000807342"/>
    </source>
</evidence>